<protein>
    <submittedName>
        <fullName evidence="2">Uncharacterized protein</fullName>
    </submittedName>
</protein>
<evidence type="ECO:0000256" key="1">
    <source>
        <dbReference type="SAM" id="MobiDB-lite"/>
    </source>
</evidence>
<organism evidence="2 3">
    <name type="scientific">Liparis tanakae</name>
    <name type="common">Tanaka's snailfish</name>
    <dbReference type="NCBI Taxonomy" id="230148"/>
    <lineage>
        <taxon>Eukaryota</taxon>
        <taxon>Metazoa</taxon>
        <taxon>Chordata</taxon>
        <taxon>Craniata</taxon>
        <taxon>Vertebrata</taxon>
        <taxon>Euteleostomi</taxon>
        <taxon>Actinopterygii</taxon>
        <taxon>Neopterygii</taxon>
        <taxon>Teleostei</taxon>
        <taxon>Neoteleostei</taxon>
        <taxon>Acanthomorphata</taxon>
        <taxon>Eupercaria</taxon>
        <taxon>Perciformes</taxon>
        <taxon>Cottioidei</taxon>
        <taxon>Cottales</taxon>
        <taxon>Liparidae</taxon>
        <taxon>Liparis</taxon>
    </lineage>
</organism>
<dbReference type="Proteomes" id="UP000314294">
    <property type="component" value="Unassembled WGS sequence"/>
</dbReference>
<reference evidence="2 3" key="1">
    <citation type="submission" date="2019-03" db="EMBL/GenBank/DDBJ databases">
        <title>First draft genome of Liparis tanakae, snailfish: a comprehensive survey of snailfish specific genes.</title>
        <authorList>
            <person name="Kim W."/>
            <person name="Song I."/>
            <person name="Jeong J.-H."/>
            <person name="Kim D."/>
            <person name="Kim S."/>
            <person name="Ryu S."/>
            <person name="Song J.Y."/>
            <person name="Lee S.K."/>
        </authorList>
    </citation>
    <scope>NUCLEOTIDE SEQUENCE [LARGE SCALE GENOMIC DNA]</scope>
    <source>
        <tissue evidence="2">Muscle</tissue>
    </source>
</reference>
<comment type="caution">
    <text evidence="2">The sequence shown here is derived from an EMBL/GenBank/DDBJ whole genome shotgun (WGS) entry which is preliminary data.</text>
</comment>
<evidence type="ECO:0000313" key="2">
    <source>
        <dbReference type="EMBL" id="TNN70095.1"/>
    </source>
</evidence>
<dbReference type="EMBL" id="SRLO01000168">
    <property type="protein sequence ID" value="TNN70095.1"/>
    <property type="molecule type" value="Genomic_DNA"/>
</dbReference>
<feature type="region of interest" description="Disordered" evidence="1">
    <location>
        <begin position="63"/>
        <end position="88"/>
    </location>
</feature>
<proteinExistence type="predicted"/>
<dbReference type="AlphaFoldDB" id="A0A4Z2HXN2"/>
<gene>
    <name evidence="2" type="ORF">EYF80_019771</name>
</gene>
<evidence type="ECO:0000313" key="3">
    <source>
        <dbReference type="Proteomes" id="UP000314294"/>
    </source>
</evidence>
<accession>A0A4Z2HXN2</accession>
<keyword evidence="3" id="KW-1185">Reference proteome</keyword>
<sequence length="176" mass="19514">MTPTGLEVQRDRGPRPPAWRTGALVLALEDRGHRPPAWRTGALVLALEDRGPRPPAWRTGALALEDRGPRPPAWRTGPPTGALPGPVRGPARPASGVIGVLARFPVMVPQRSAGRRHSVMRSRSEARRVELWPRTGSSGRLSFFCEMLFWMRLLKEAFPAERPQRSPSSIRQQLCP</sequence>
<name>A0A4Z2HXN2_9TELE</name>